<keyword evidence="2" id="KW-0106">Calcium</keyword>
<feature type="domain" description="C2" evidence="5">
    <location>
        <begin position="188"/>
        <end position="308"/>
    </location>
</feature>
<comment type="caution">
    <text evidence="6">The sequence shown here is derived from an EMBL/GenBank/DDBJ whole genome shotgun (WGS) entry which is preliminary data.</text>
</comment>
<evidence type="ECO:0000256" key="4">
    <source>
        <dbReference type="SAM" id="Phobius"/>
    </source>
</evidence>
<dbReference type="PROSITE" id="PS50004">
    <property type="entry name" value="C2"/>
    <property type="match status" value="2"/>
</dbReference>
<evidence type="ECO:0000256" key="2">
    <source>
        <dbReference type="ARBA" id="ARBA00022837"/>
    </source>
</evidence>
<feature type="region of interest" description="Disordered" evidence="3">
    <location>
        <begin position="348"/>
        <end position="390"/>
    </location>
</feature>
<dbReference type="Pfam" id="PF00168">
    <property type="entry name" value="C2"/>
    <property type="match status" value="2"/>
</dbReference>
<name>A0A2R5GS68_9STRA</name>
<feature type="compositionally biased region" description="Gly residues" evidence="3">
    <location>
        <begin position="22"/>
        <end position="38"/>
    </location>
</feature>
<dbReference type="SUPFAM" id="SSF49562">
    <property type="entry name" value="C2 domain (Calcium/lipid-binding domain, CaLB)"/>
    <property type="match status" value="2"/>
</dbReference>
<feature type="region of interest" description="Disordered" evidence="3">
    <location>
        <begin position="431"/>
        <end position="470"/>
    </location>
</feature>
<feature type="compositionally biased region" description="Gly residues" evidence="3">
    <location>
        <begin position="1"/>
        <end position="15"/>
    </location>
</feature>
<evidence type="ECO:0000256" key="1">
    <source>
        <dbReference type="ARBA" id="ARBA00022723"/>
    </source>
</evidence>
<evidence type="ECO:0000313" key="7">
    <source>
        <dbReference type="Proteomes" id="UP000241890"/>
    </source>
</evidence>
<feature type="domain" description="C2" evidence="5">
    <location>
        <begin position="33"/>
        <end position="152"/>
    </location>
</feature>
<accession>A0A2R5GS68</accession>
<dbReference type="InParanoid" id="A0A2R5GS68"/>
<evidence type="ECO:0000313" key="6">
    <source>
        <dbReference type="EMBL" id="GBG33149.1"/>
    </source>
</evidence>
<dbReference type="InterPro" id="IPR035892">
    <property type="entry name" value="C2_domain_sf"/>
</dbReference>
<reference evidence="6 7" key="1">
    <citation type="submission" date="2017-12" db="EMBL/GenBank/DDBJ databases">
        <title>Sequencing, de novo assembly and annotation of complete genome of a new Thraustochytrid species, strain FCC1311.</title>
        <authorList>
            <person name="Sedici K."/>
            <person name="Godart F."/>
            <person name="Aiese Cigliano R."/>
            <person name="Sanseverino W."/>
            <person name="Barakat M."/>
            <person name="Ortet P."/>
            <person name="Marechal E."/>
            <person name="Cagnac O."/>
            <person name="Amato A."/>
        </authorList>
    </citation>
    <scope>NUCLEOTIDE SEQUENCE [LARGE SCALE GENOMIC DNA]</scope>
</reference>
<feature type="transmembrane region" description="Helical" evidence="4">
    <location>
        <begin position="574"/>
        <end position="597"/>
    </location>
</feature>
<keyword evidence="4" id="KW-0472">Membrane</keyword>
<keyword evidence="1" id="KW-0479">Metal-binding</keyword>
<evidence type="ECO:0000259" key="5">
    <source>
        <dbReference type="PROSITE" id="PS50004"/>
    </source>
</evidence>
<feature type="region of interest" description="Disordered" evidence="3">
    <location>
        <begin position="1"/>
        <end position="46"/>
    </location>
</feature>
<gene>
    <name evidence="6" type="ORF">FCC1311_055231</name>
</gene>
<dbReference type="SMART" id="SM00239">
    <property type="entry name" value="C2"/>
    <property type="match status" value="2"/>
</dbReference>
<dbReference type="OrthoDB" id="270970at2759"/>
<keyword evidence="4" id="KW-1133">Transmembrane helix</keyword>
<evidence type="ECO:0000256" key="3">
    <source>
        <dbReference type="SAM" id="MobiDB-lite"/>
    </source>
</evidence>
<keyword evidence="7" id="KW-1185">Reference proteome</keyword>
<dbReference type="CDD" id="cd00030">
    <property type="entry name" value="C2"/>
    <property type="match status" value="1"/>
</dbReference>
<organism evidence="6 7">
    <name type="scientific">Hondaea fermentalgiana</name>
    <dbReference type="NCBI Taxonomy" id="2315210"/>
    <lineage>
        <taxon>Eukaryota</taxon>
        <taxon>Sar</taxon>
        <taxon>Stramenopiles</taxon>
        <taxon>Bigyra</taxon>
        <taxon>Labyrinthulomycetes</taxon>
        <taxon>Thraustochytrida</taxon>
        <taxon>Thraustochytriidae</taxon>
        <taxon>Hondaea</taxon>
    </lineage>
</organism>
<dbReference type="Proteomes" id="UP000241890">
    <property type="component" value="Unassembled WGS sequence"/>
</dbReference>
<dbReference type="PANTHER" id="PTHR45911">
    <property type="entry name" value="C2 DOMAIN-CONTAINING PROTEIN"/>
    <property type="match status" value="1"/>
</dbReference>
<dbReference type="Gene3D" id="2.60.40.150">
    <property type="entry name" value="C2 domain"/>
    <property type="match status" value="2"/>
</dbReference>
<dbReference type="GO" id="GO:0046872">
    <property type="term" value="F:metal ion binding"/>
    <property type="evidence" value="ECO:0007669"/>
    <property type="project" value="UniProtKB-KW"/>
</dbReference>
<feature type="compositionally biased region" description="Low complexity" evidence="3">
    <location>
        <begin position="354"/>
        <end position="390"/>
    </location>
</feature>
<dbReference type="AlphaFoldDB" id="A0A2R5GS68"/>
<dbReference type="EMBL" id="BEYU01000145">
    <property type="protein sequence ID" value="GBG33149.1"/>
    <property type="molecule type" value="Genomic_DNA"/>
</dbReference>
<sequence length="700" mass="76756">MGGGADAGNAAGRGGLTRRGRCGPDGGGDGGGDGGTDGGCASPPPAKKQLVAGVEVLLRSAEGLPAADSNGLSDPYVVLRVGRLSERKSKIRWKTLDPVWDEEHFLAAPPHTAMPLEVEVRDMDMLSSECLGRGEVDISWLDASRGPVELTVELKRPTTGSAAKNGLAGRSAGKVKLQVRRGLRPAKEMDGLARSQDWVASNRRQRIAVVELVKGQNLVARDDNGYSDAYVCLELAGITQQSRVVARSLHPKWRERFEFNFAERLRRSLRLKLEGNAVYLRDDGLLETRFNDEDTEAVIQQTMDTFGLEENFDANEALRTSASAEDDPDGSLSSRKAYFRAEAAERAAEKSHFPSSPSSGSLSLSSSSSSLSPSMGRSPRPLRSMPSQPSLGRLEQISSMSMASIPEAEYSDDEFDSDEDDLQIGYPLFEGSSEEHDAPEPQRPQRQRPPAQAVVDQDAEEKKVRKKAAKSLVGAPSSLTAWGQRQVVGWLKFGLSVAKNSYLVAMAKDSFIGDAVRELIATHAPKLMLLQDGDVLNRPFLEQLRMLSRLGKQFQDQLEFVASSTERTQNLANWTVPTLSMIVFLLLLGATIALLLLPWNICLMLAGYGAVADTWVTKYLQRDQYTISRSRWLEFLSRVPSDVDRAKCKPLSSLMPDEGPPPSSRKLARNYSEEVRQHLSGIGERILRLDRYAARKRATS</sequence>
<protein>
    <submittedName>
        <fullName evidence="6">Synaptotagmin-1</fullName>
    </submittedName>
</protein>
<dbReference type="InterPro" id="IPR000008">
    <property type="entry name" value="C2_dom"/>
</dbReference>
<proteinExistence type="predicted"/>
<keyword evidence="4" id="KW-0812">Transmembrane</keyword>